<keyword evidence="8" id="KW-0378">Hydrolase</keyword>
<keyword evidence="12" id="KW-0496">Mitochondrion</keyword>
<dbReference type="AlphaFoldDB" id="A0ABD3RUA9"/>
<evidence type="ECO:0000256" key="3">
    <source>
        <dbReference type="ARBA" id="ARBA00004173"/>
    </source>
</evidence>
<keyword evidence="11" id="KW-0482">Metalloprotease</keyword>
<evidence type="ECO:0000313" key="17">
    <source>
        <dbReference type="EMBL" id="KAL3815666.1"/>
    </source>
</evidence>
<evidence type="ECO:0000256" key="1">
    <source>
        <dbReference type="ARBA" id="ARBA00001098"/>
    </source>
</evidence>
<evidence type="ECO:0000256" key="12">
    <source>
        <dbReference type="ARBA" id="ARBA00023128"/>
    </source>
</evidence>
<comment type="subcellular location">
    <subcellularLocation>
        <location evidence="3">Mitochondrion</location>
    </subcellularLocation>
</comment>
<dbReference type="FunFam" id="3.30.830.10:FF:000001">
    <property type="entry name" value="Mitochondrial-processing peptidase subunit beta, mitochondrial"/>
    <property type="match status" value="1"/>
</dbReference>
<dbReference type="EMBL" id="JALLPB020000187">
    <property type="protein sequence ID" value="KAL3815666.1"/>
    <property type="molecule type" value="Genomic_DNA"/>
</dbReference>
<dbReference type="InterPro" id="IPR050361">
    <property type="entry name" value="MPP/UQCRC_Complex"/>
</dbReference>
<name>A0ABD3RUA9_9STRA</name>
<evidence type="ECO:0000256" key="9">
    <source>
        <dbReference type="ARBA" id="ARBA00022833"/>
    </source>
</evidence>
<dbReference type="Gene3D" id="3.30.830.10">
    <property type="entry name" value="Metalloenzyme, LuxS/M16 peptidase-like"/>
    <property type="match status" value="2"/>
</dbReference>
<comment type="caution">
    <text evidence="17">The sequence shown here is derived from an EMBL/GenBank/DDBJ whole genome shotgun (WGS) entry which is preliminary data.</text>
</comment>
<keyword evidence="10" id="KW-0809">Transit peptide</keyword>
<keyword evidence="6" id="KW-0645">Protease</keyword>
<sequence length="498" mass="54839">MTILIRAAGGRSILHRFGASIANNAKPSHRFYYSNAASSAHVAVPPPVVPTSHDPPLPSYLLAAPTTEITRFPSGLRVASESMPGSNTATVGVWIDAGSRYETSRNNGAAHFLEHMAFKGTSRRTQHRLEVEIEDMGGHLNAYTSREQTVYFARVFGSDVHRAMDILADILLNSRLDPMSVSRERDVILREMKEVNRHEEELVLDHLHATAFDGSGLGRTILGPESNILSLSRDDLRMYIDTHYLAPSMVIAGAGGIDHVELCELADKYFGGLRTELDEEQRRSDAVCLDEGKFVGGDVRIHFESDALAHVALAYEGSSWTSEYAYPLMLLQTLIGNYDRAAGKNVSSRLCLDVADGELANSISTFNTCYKDTGLFGLYAVIEREKVGDLMACVTHNLARMADDVTEEDVERAKIALKATMLMGLDGNTNVCEDIGRQLLTYGRRLTPAEIFLRIEELSADDVRAAAHCVFHDKDHAMAAVGGIEGLPSYEWIRNNSY</sequence>
<evidence type="ECO:0000256" key="7">
    <source>
        <dbReference type="ARBA" id="ARBA00022723"/>
    </source>
</evidence>
<feature type="domain" description="Peptidase M16 C-terminal" evidence="16">
    <location>
        <begin position="230"/>
        <end position="417"/>
    </location>
</feature>
<keyword evidence="7" id="KW-0479">Metal-binding</keyword>
<keyword evidence="9" id="KW-0862">Zinc</keyword>
<evidence type="ECO:0000256" key="10">
    <source>
        <dbReference type="ARBA" id="ARBA00022946"/>
    </source>
</evidence>
<evidence type="ECO:0000256" key="4">
    <source>
        <dbReference type="ARBA" id="ARBA00007261"/>
    </source>
</evidence>
<evidence type="ECO:0000259" key="15">
    <source>
        <dbReference type="Pfam" id="PF00675"/>
    </source>
</evidence>
<evidence type="ECO:0000256" key="5">
    <source>
        <dbReference type="ARBA" id="ARBA00012299"/>
    </source>
</evidence>
<feature type="domain" description="Peptidase M16 N-terminal" evidence="15">
    <location>
        <begin position="77"/>
        <end position="225"/>
    </location>
</feature>
<dbReference type="GO" id="GO:0046872">
    <property type="term" value="F:metal ion binding"/>
    <property type="evidence" value="ECO:0007669"/>
    <property type="project" value="UniProtKB-KW"/>
</dbReference>
<dbReference type="PANTHER" id="PTHR11851:SF149">
    <property type="entry name" value="GH01077P"/>
    <property type="match status" value="1"/>
</dbReference>
<dbReference type="InterPro" id="IPR011249">
    <property type="entry name" value="Metalloenz_LuxS/M16"/>
</dbReference>
<evidence type="ECO:0000313" key="18">
    <source>
        <dbReference type="Proteomes" id="UP001530377"/>
    </source>
</evidence>
<evidence type="ECO:0000256" key="11">
    <source>
        <dbReference type="ARBA" id="ARBA00023049"/>
    </source>
</evidence>
<dbReference type="InterPro" id="IPR001431">
    <property type="entry name" value="Pept_M16_Zn_BS"/>
</dbReference>
<dbReference type="GO" id="GO:0006508">
    <property type="term" value="P:proteolysis"/>
    <property type="evidence" value="ECO:0007669"/>
    <property type="project" value="UniProtKB-KW"/>
</dbReference>
<comment type="catalytic activity">
    <reaction evidence="1">
        <text>Release of N-terminal transit peptides from precursor proteins imported into the mitochondrion, typically with Arg in position P2.</text>
        <dbReference type="EC" id="3.4.24.64"/>
    </reaction>
</comment>
<comment type="cofactor">
    <cofactor evidence="2">
        <name>Zn(2+)</name>
        <dbReference type="ChEBI" id="CHEBI:29105"/>
    </cofactor>
</comment>
<dbReference type="GO" id="GO:0005759">
    <property type="term" value="C:mitochondrial matrix"/>
    <property type="evidence" value="ECO:0007669"/>
    <property type="project" value="UniProtKB-ARBA"/>
</dbReference>
<proteinExistence type="inferred from homology"/>
<dbReference type="PANTHER" id="PTHR11851">
    <property type="entry name" value="METALLOPROTEASE"/>
    <property type="match status" value="1"/>
</dbReference>
<dbReference type="Pfam" id="PF05193">
    <property type="entry name" value="Peptidase_M16_C"/>
    <property type="match status" value="1"/>
</dbReference>
<evidence type="ECO:0000256" key="2">
    <source>
        <dbReference type="ARBA" id="ARBA00001947"/>
    </source>
</evidence>
<dbReference type="PROSITE" id="PS00143">
    <property type="entry name" value="INSULINASE"/>
    <property type="match status" value="1"/>
</dbReference>
<dbReference type="SUPFAM" id="SSF63411">
    <property type="entry name" value="LuxS/MPP-like metallohydrolase"/>
    <property type="match status" value="2"/>
</dbReference>
<keyword evidence="18" id="KW-1185">Reference proteome</keyword>
<reference evidence="17 18" key="1">
    <citation type="submission" date="2024-10" db="EMBL/GenBank/DDBJ databases">
        <title>Updated reference genomes for cyclostephanoid diatoms.</title>
        <authorList>
            <person name="Roberts W.R."/>
            <person name="Alverson A.J."/>
        </authorList>
    </citation>
    <scope>NUCLEOTIDE SEQUENCE [LARGE SCALE GENOMIC DNA]</scope>
    <source>
        <strain evidence="17 18">AJA228-03</strain>
    </source>
</reference>
<dbReference type="Proteomes" id="UP001530377">
    <property type="component" value="Unassembled WGS sequence"/>
</dbReference>
<gene>
    <name evidence="17" type="ORF">ACHAXA_006559</name>
</gene>
<dbReference type="GO" id="GO:0004222">
    <property type="term" value="F:metalloendopeptidase activity"/>
    <property type="evidence" value="ECO:0007669"/>
    <property type="project" value="UniProtKB-EC"/>
</dbReference>
<protein>
    <recommendedName>
        <fullName evidence="5">mitochondrial processing peptidase</fullName>
        <ecNumber evidence="5">3.4.24.64</ecNumber>
    </recommendedName>
    <alternativeName>
        <fullName evidence="13">Beta-MPP</fullName>
    </alternativeName>
</protein>
<accession>A0ABD3RUA9</accession>
<evidence type="ECO:0000256" key="6">
    <source>
        <dbReference type="ARBA" id="ARBA00022670"/>
    </source>
</evidence>
<evidence type="ECO:0000256" key="14">
    <source>
        <dbReference type="RuleBase" id="RU004447"/>
    </source>
</evidence>
<evidence type="ECO:0000256" key="13">
    <source>
        <dbReference type="ARBA" id="ARBA00031018"/>
    </source>
</evidence>
<organism evidence="17 18">
    <name type="scientific">Cyclostephanos tholiformis</name>
    <dbReference type="NCBI Taxonomy" id="382380"/>
    <lineage>
        <taxon>Eukaryota</taxon>
        <taxon>Sar</taxon>
        <taxon>Stramenopiles</taxon>
        <taxon>Ochrophyta</taxon>
        <taxon>Bacillariophyta</taxon>
        <taxon>Coscinodiscophyceae</taxon>
        <taxon>Thalassiosirophycidae</taxon>
        <taxon>Stephanodiscales</taxon>
        <taxon>Stephanodiscaceae</taxon>
        <taxon>Cyclostephanos</taxon>
    </lineage>
</organism>
<dbReference type="Pfam" id="PF00675">
    <property type="entry name" value="Peptidase_M16"/>
    <property type="match status" value="1"/>
</dbReference>
<dbReference type="FunFam" id="3.30.830.10:FF:000002">
    <property type="entry name" value="Mitochondrial-processing peptidase subunit beta"/>
    <property type="match status" value="1"/>
</dbReference>
<evidence type="ECO:0000259" key="16">
    <source>
        <dbReference type="Pfam" id="PF05193"/>
    </source>
</evidence>
<dbReference type="InterPro" id="IPR007863">
    <property type="entry name" value="Peptidase_M16_C"/>
</dbReference>
<evidence type="ECO:0000256" key="8">
    <source>
        <dbReference type="ARBA" id="ARBA00022801"/>
    </source>
</evidence>
<comment type="similarity">
    <text evidence="4 14">Belongs to the peptidase M16 family.</text>
</comment>
<dbReference type="EC" id="3.4.24.64" evidence="5"/>
<dbReference type="InterPro" id="IPR011765">
    <property type="entry name" value="Pept_M16_N"/>
</dbReference>